<organism evidence="3 4">
    <name type="scientific">Methylocella silvestris (strain DSM 15510 / CIP 108128 / LMG 27833 / NCIMB 13906 / BL2)</name>
    <dbReference type="NCBI Taxonomy" id="395965"/>
    <lineage>
        <taxon>Bacteria</taxon>
        <taxon>Pseudomonadati</taxon>
        <taxon>Pseudomonadota</taxon>
        <taxon>Alphaproteobacteria</taxon>
        <taxon>Hyphomicrobiales</taxon>
        <taxon>Beijerinckiaceae</taxon>
        <taxon>Methylocella</taxon>
    </lineage>
</organism>
<evidence type="ECO:0000313" key="3">
    <source>
        <dbReference type="EMBL" id="ACK50230.1"/>
    </source>
</evidence>
<keyword evidence="4" id="KW-1185">Reference proteome</keyword>
<dbReference type="Pfam" id="PF13365">
    <property type="entry name" value="Trypsin_2"/>
    <property type="match status" value="1"/>
</dbReference>
<dbReference type="Proteomes" id="UP000002257">
    <property type="component" value="Chromosome"/>
</dbReference>
<dbReference type="SUPFAM" id="SSF50494">
    <property type="entry name" value="Trypsin-like serine proteases"/>
    <property type="match status" value="1"/>
</dbReference>
<keyword evidence="1" id="KW-0732">Signal</keyword>
<dbReference type="PANTHER" id="PTHR43019">
    <property type="entry name" value="SERINE ENDOPROTEASE DEGS"/>
    <property type="match status" value="1"/>
</dbReference>
<evidence type="ECO:0000256" key="1">
    <source>
        <dbReference type="SAM" id="SignalP"/>
    </source>
</evidence>
<dbReference type="EMBL" id="CP001280">
    <property type="protein sequence ID" value="ACK50230.1"/>
    <property type="molecule type" value="Genomic_DNA"/>
</dbReference>
<gene>
    <name evidence="3" type="ordered locus">Msil_1261</name>
</gene>
<sequence>MKGLAAVALLMIWSLPVAAGPPTPGYVEAARAFSQLPISERLKFKVLLTAAGYWPVTADANFSRQLFEATAQYQSDNGLSATGAIDEDLRARLFRAGAPLFEMWGFRAIPHPSRGYKIWAPMGLGLVAERDKDGLTWRDPAKRVWLTYDYLRDVNLANAYKSVVEKVIADGGQISFKILTDDFFIVSSRANGLDSYIRCQSDRPGVIWLSLFWLESAADLHLERAAALISGSLASSMSGAPFADLSQLPSSVGLAPAADPAGVRPTAALAPETAQKQRENMPGMGFSVNDEGFVVTSAQIVASCSNIAVAQNGRAAVQAELVARDDAADLALLKTPLKPDGVANIRSDVQLGETIEAFAFPLPPAPLNAGEFSFGRITGLTGVAGDDRFLQISTPVQPADSGSPLFDQSGYVVGVVSARLDAFKTLVATSGDAPQKVNVALKGNLLAGFLEGNHIAFTGATASKEMSAPALTAQARAVSVSVSCR</sequence>
<dbReference type="SUPFAM" id="SSF47090">
    <property type="entry name" value="PGBD-like"/>
    <property type="match status" value="1"/>
</dbReference>
<feature type="domain" description="Peptidoglycan binding-like" evidence="2">
    <location>
        <begin position="45"/>
        <end position="93"/>
    </location>
</feature>
<feature type="chain" id="PRO_5002871753" evidence="1">
    <location>
        <begin position="20"/>
        <end position="485"/>
    </location>
</feature>
<dbReference type="InterPro" id="IPR036366">
    <property type="entry name" value="PGBDSf"/>
</dbReference>
<dbReference type="KEGG" id="msl:Msil_1261"/>
<dbReference type="InterPro" id="IPR036365">
    <property type="entry name" value="PGBD-like_sf"/>
</dbReference>
<dbReference type="AlphaFoldDB" id="B8EPM5"/>
<dbReference type="eggNOG" id="COG0265">
    <property type="taxonomic scope" value="Bacteria"/>
</dbReference>
<dbReference type="InterPro" id="IPR002477">
    <property type="entry name" value="Peptidoglycan-bd-like"/>
</dbReference>
<accession>B8EPM5</accession>
<feature type="signal peptide" evidence="1">
    <location>
        <begin position="1"/>
        <end position="19"/>
    </location>
</feature>
<dbReference type="Gene3D" id="2.40.10.10">
    <property type="entry name" value="Trypsin-like serine proteases"/>
    <property type="match status" value="2"/>
</dbReference>
<evidence type="ECO:0000313" key="4">
    <source>
        <dbReference type="Proteomes" id="UP000002257"/>
    </source>
</evidence>
<dbReference type="STRING" id="395965.Msil_1261"/>
<dbReference type="eggNOG" id="COG3409">
    <property type="taxonomic scope" value="Bacteria"/>
</dbReference>
<reference evidence="3 4" key="1">
    <citation type="journal article" date="2010" name="J. Bacteriol.">
        <title>Complete genome sequence of the aerobic facultative methanotroph Methylocella silvestris BL2.</title>
        <authorList>
            <person name="Chen Y."/>
            <person name="Crombie A."/>
            <person name="Rahman M.T."/>
            <person name="Dedysh S.N."/>
            <person name="Liesack W."/>
            <person name="Stott M.B."/>
            <person name="Alam M."/>
            <person name="Theisen A.R."/>
            <person name="Murrell J.C."/>
            <person name="Dunfield P.F."/>
        </authorList>
    </citation>
    <scope>NUCLEOTIDE SEQUENCE [LARGE SCALE GENOMIC DNA]</scope>
    <source>
        <strain evidence="4">DSM 15510 / CIP 108128 / LMG 27833 / NCIMB 13906 / BL2</strain>
    </source>
</reference>
<dbReference type="HOGENOM" id="CLU_530814_0_0_5"/>
<dbReference type="InterPro" id="IPR009003">
    <property type="entry name" value="Peptidase_S1_PA"/>
</dbReference>
<dbReference type="Pfam" id="PF01471">
    <property type="entry name" value="PG_binding_1"/>
    <property type="match status" value="1"/>
</dbReference>
<protein>
    <submittedName>
        <fullName evidence="3">Peptidoglycan-binding domain 1 protein</fullName>
    </submittedName>
</protein>
<dbReference type="PANTHER" id="PTHR43019:SF23">
    <property type="entry name" value="PROTEASE DO-LIKE 5, CHLOROPLASTIC"/>
    <property type="match status" value="1"/>
</dbReference>
<dbReference type="InterPro" id="IPR043504">
    <property type="entry name" value="Peptidase_S1_PA_chymotrypsin"/>
</dbReference>
<name>B8EPM5_METSB</name>
<proteinExistence type="predicted"/>
<dbReference type="Gene3D" id="1.10.101.10">
    <property type="entry name" value="PGBD-like superfamily/PGBD"/>
    <property type="match status" value="1"/>
</dbReference>
<evidence type="ECO:0000259" key="2">
    <source>
        <dbReference type="Pfam" id="PF01471"/>
    </source>
</evidence>